<dbReference type="Gene3D" id="3.90.870.40">
    <property type="match status" value="1"/>
</dbReference>
<feature type="non-terminal residue" evidence="2">
    <location>
        <position position="1"/>
    </location>
</feature>
<dbReference type="Gene3D" id="3.30.110.120">
    <property type="match status" value="1"/>
</dbReference>
<name>X1IV49_9ZZZZ</name>
<feature type="domain" description="YrdC-like" evidence="1">
    <location>
        <begin position="14"/>
        <end position="201"/>
    </location>
</feature>
<evidence type="ECO:0000259" key="1">
    <source>
        <dbReference type="PROSITE" id="PS51163"/>
    </source>
</evidence>
<gene>
    <name evidence="2" type="ORF">S03H2_65378</name>
</gene>
<reference evidence="2" key="1">
    <citation type="journal article" date="2014" name="Front. Microbiol.">
        <title>High frequency of phylogenetically diverse reductive dehalogenase-homologous genes in deep subseafloor sedimentary metagenomes.</title>
        <authorList>
            <person name="Kawai M."/>
            <person name="Futagami T."/>
            <person name="Toyoda A."/>
            <person name="Takaki Y."/>
            <person name="Nishi S."/>
            <person name="Hori S."/>
            <person name="Arai W."/>
            <person name="Tsubouchi T."/>
            <person name="Morono Y."/>
            <person name="Uchiyama I."/>
            <person name="Ito T."/>
            <person name="Fujiyama A."/>
            <person name="Inagaki F."/>
            <person name="Takami H."/>
        </authorList>
    </citation>
    <scope>NUCLEOTIDE SEQUENCE</scope>
    <source>
        <strain evidence="2">Expedition CK06-06</strain>
    </source>
</reference>
<dbReference type="InterPro" id="IPR017945">
    <property type="entry name" value="DHBP_synth_RibB-like_a/b_dom"/>
</dbReference>
<feature type="non-terminal residue" evidence="2">
    <location>
        <position position="205"/>
    </location>
</feature>
<dbReference type="GO" id="GO:0008270">
    <property type="term" value="F:zinc ion binding"/>
    <property type="evidence" value="ECO:0007669"/>
    <property type="project" value="TreeGrafter"/>
</dbReference>
<dbReference type="GO" id="GO:0016743">
    <property type="term" value="F:carboxyl- or carbamoyltransferase activity"/>
    <property type="evidence" value="ECO:0007669"/>
    <property type="project" value="TreeGrafter"/>
</dbReference>
<dbReference type="PROSITE" id="PS51163">
    <property type="entry name" value="YRDC"/>
    <property type="match status" value="1"/>
</dbReference>
<dbReference type="GO" id="GO:0051604">
    <property type="term" value="P:protein maturation"/>
    <property type="evidence" value="ECO:0007669"/>
    <property type="project" value="TreeGrafter"/>
</dbReference>
<accession>X1IV49</accession>
<sequence>PTLEFFAADGSRCDRPLERTCDMLKAGGIVAVQGIGGFHLACDATREDVVEELRRRKKRPHKPLAIMVPDLRTCRQICEVNAGEQDLLNSSQSPIVLLGRKPGGPVAEGVAPKLNHLGVMLPYTPLHVLLFDDPGMPPALVMTSCNRAEEPIATEAAAVLGPLSDIVDGVLSHNRRITNRCDDSVVAVFGGRPLPMRRSRGYVPE</sequence>
<dbReference type="InterPro" id="IPR051060">
    <property type="entry name" value="Carbamoyltrans_HypF-like"/>
</dbReference>
<dbReference type="GO" id="GO:0003725">
    <property type="term" value="F:double-stranded RNA binding"/>
    <property type="evidence" value="ECO:0007669"/>
    <property type="project" value="InterPro"/>
</dbReference>
<evidence type="ECO:0000313" key="2">
    <source>
        <dbReference type="EMBL" id="GAH86321.1"/>
    </source>
</evidence>
<dbReference type="InterPro" id="IPR006070">
    <property type="entry name" value="Sua5-like_dom"/>
</dbReference>
<dbReference type="SUPFAM" id="SSF55821">
    <property type="entry name" value="YrdC/RibB"/>
    <property type="match status" value="1"/>
</dbReference>
<dbReference type="AlphaFoldDB" id="X1IV49"/>
<comment type="caution">
    <text evidence="2">The sequence shown here is derived from an EMBL/GenBank/DDBJ whole genome shotgun (WGS) entry which is preliminary data.</text>
</comment>
<dbReference type="Pfam" id="PF01300">
    <property type="entry name" value="Sua5_yciO_yrdC"/>
    <property type="match status" value="1"/>
</dbReference>
<dbReference type="EMBL" id="BARU01042565">
    <property type="protein sequence ID" value="GAH86321.1"/>
    <property type="molecule type" value="Genomic_DNA"/>
</dbReference>
<proteinExistence type="predicted"/>
<dbReference type="PANTHER" id="PTHR42959:SF1">
    <property type="entry name" value="CARBAMOYLTRANSFERASE HYPF"/>
    <property type="match status" value="1"/>
</dbReference>
<organism evidence="2">
    <name type="scientific">marine sediment metagenome</name>
    <dbReference type="NCBI Taxonomy" id="412755"/>
    <lineage>
        <taxon>unclassified sequences</taxon>
        <taxon>metagenomes</taxon>
        <taxon>ecological metagenomes</taxon>
    </lineage>
</organism>
<protein>
    <recommendedName>
        <fullName evidence="1">YrdC-like domain-containing protein</fullName>
    </recommendedName>
</protein>
<dbReference type="PANTHER" id="PTHR42959">
    <property type="entry name" value="CARBAMOYLTRANSFERASE"/>
    <property type="match status" value="1"/>
</dbReference>